<evidence type="ECO:0000256" key="1">
    <source>
        <dbReference type="SAM" id="MobiDB-lite"/>
    </source>
</evidence>
<comment type="caution">
    <text evidence="2">The sequence shown here is derived from an EMBL/GenBank/DDBJ whole genome shotgun (WGS) entry which is preliminary data.</text>
</comment>
<feature type="compositionally biased region" description="Basic and acidic residues" evidence="1">
    <location>
        <begin position="342"/>
        <end position="351"/>
    </location>
</feature>
<name>A0ABQ9WWA3_9EUKA</name>
<dbReference type="Proteomes" id="UP001281761">
    <property type="component" value="Unassembled WGS sequence"/>
</dbReference>
<accession>A0ABQ9WWA3</accession>
<feature type="compositionally biased region" description="Basic and acidic residues" evidence="1">
    <location>
        <begin position="194"/>
        <end position="214"/>
    </location>
</feature>
<dbReference type="EMBL" id="JARBJD010000348">
    <property type="protein sequence ID" value="KAK2943404.1"/>
    <property type="molecule type" value="Genomic_DNA"/>
</dbReference>
<sequence>MLPTMRNSITPTLLQTSSLLYTVVILVGSPSIPLQTTEWTPQLRWHNQNWNGQPSRSSAGIGFRTGVLVVHHFQHNQTKEEDTAEERERPTFEIGWRGGRNFEYGKEYELIIDPDYLTTVSAAGSIVLRNPKELMGGLGGMGGEQGDGMEERLVRVKDGKKMLVRRPNDPRKADKGDLEGESIDFVPGEQNMEEGERRRDEEIARKQEEEESLKKLKGKKKKEEEERIARWNEERRKQEEAERLRREEEDRRRAEEDEKRLLEEEERKRRGEEERKHKEKADAEAAEAATKKKEEDEDDYDQGINGKIGGAGNRRLGKKKGKGDVTDSSKLSMGKNSKLMKNKKEPEHTSPRNDAFLSETVGGRPDFWARGSSGWDWKEVQREKVRVAEELALVYDRQTDLFLDPRTNQLYSA</sequence>
<reference evidence="2 3" key="1">
    <citation type="journal article" date="2022" name="bioRxiv">
        <title>Genomics of Preaxostyla Flagellates Illuminates Evolutionary Transitions and the Path Towards Mitochondrial Loss.</title>
        <authorList>
            <person name="Novak L.V.F."/>
            <person name="Treitli S.C."/>
            <person name="Pyrih J."/>
            <person name="Halakuc P."/>
            <person name="Pipaliya S.V."/>
            <person name="Vacek V."/>
            <person name="Brzon O."/>
            <person name="Soukal P."/>
            <person name="Eme L."/>
            <person name="Dacks J.B."/>
            <person name="Karnkowska A."/>
            <person name="Elias M."/>
            <person name="Hampl V."/>
        </authorList>
    </citation>
    <scope>NUCLEOTIDE SEQUENCE [LARGE SCALE GENOMIC DNA]</scope>
    <source>
        <strain evidence="2">NAU3</strain>
        <tissue evidence="2">Gut</tissue>
    </source>
</reference>
<feature type="compositionally biased region" description="Basic and acidic residues" evidence="1">
    <location>
        <begin position="221"/>
        <end position="294"/>
    </location>
</feature>
<proteinExistence type="predicted"/>
<evidence type="ECO:0000313" key="2">
    <source>
        <dbReference type="EMBL" id="KAK2943404.1"/>
    </source>
</evidence>
<feature type="compositionally biased region" description="Basic and acidic residues" evidence="1">
    <location>
        <begin position="156"/>
        <end position="178"/>
    </location>
</feature>
<gene>
    <name evidence="2" type="ORF">BLNAU_21661</name>
</gene>
<keyword evidence="3" id="KW-1185">Reference proteome</keyword>
<feature type="region of interest" description="Disordered" evidence="1">
    <location>
        <begin position="156"/>
        <end position="363"/>
    </location>
</feature>
<organism evidence="2 3">
    <name type="scientific">Blattamonas nauphoetae</name>
    <dbReference type="NCBI Taxonomy" id="2049346"/>
    <lineage>
        <taxon>Eukaryota</taxon>
        <taxon>Metamonada</taxon>
        <taxon>Preaxostyla</taxon>
        <taxon>Oxymonadida</taxon>
        <taxon>Blattamonas</taxon>
    </lineage>
</organism>
<evidence type="ECO:0000313" key="3">
    <source>
        <dbReference type="Proteomes" id="UP001281761"/>
    </source>
</evidence>
<protein>
    <submittedName>
        <fullName evidence="2">Uncharacterized protein</fullName>
    </submittedName>
</protein>